<keyword evidence="2 6" id="KW-0121">Carboxypeptidase</keyword>
<dbReference type="SUPFAM" id="SSF53474">
    <property type="entry name" value="alpha/beta-Hydrolases"/>
    <property type="match status" value="1"/>
</dbReference>
<comment type="similarity">
    <text evidence="1">Belongs to the peptidase S10 family.</text>
</comment>
<evidence type="ECO:0000256" key="5">
    <source>
        <dbReference type="ARBA" id="ARBA00023180"/>
    </source>
</evidence>
<name>A0A0G2FJY3_9PEZI</name>
<dbReference type="EMBL" id="LCUC01000209">
    <property type="protein sequence ID" value="KKY34344.1"/>
    <property type="molecule type" value="Genomic_DNA"/>
</dbReference>
<gene>
    <name evidence="6" type="ORF">UCDDA912_g05749</name>
</gene>
<dbReference type="Gene3D" id="3.40.50.1820">
    <property type="entry name" value="alpha/beta hydrolase"/>
    <property type="match status" value="1"/>
</dbReference>
<reference evidence="6 7" key="1">
    <citation type="submission" date="2015-05" db="EMBL/GenBank/DDBJ databases">
        <title>Distinctive expansion of gene families associated with plant cell wall degradation and secondary metabolism in the genomes of grapevine trunk pathogens.</title>
        <authorList>
            <person name="Lawrence D.P."/>
            <person name="Travadon R."/>
            <person name="Rolshausen P.E."/>
            <person name="Baumgartner K."/>
        </authorList>
    </citation>
    <scope>NUCLEOTIDE SEQUENCE [LARGE SCALE GENOMIC DNA]</scope>
    <source>
        <strain evidence="6">DA912</strain>
    </source>
</reference>
<dbReference type="Proteomes" id="UP000034680">
    <property type="component" value="Unassembled WGS sequence"/>
</dbReference>
<dbReference type="Pfam" id="PF00450">
    <property type="entry name" value="Peptidase_S10"/>
    <property type="match status" value="1"/>
</dbReference>
<dbReference type="OrthoDB" id="443318at2759"/>
<dbReference type="InterPro" id="IPR001563">
    <property type="entry name" value="Peptidase_S10"/>
</dbReference>
<evidence type="ECO:0000313" key="6">
    <source>
        <dbReference type="EMBL" id="KKY34344.1"/>
    </source>
</evidence>
<keyword evidence="3" id="KW-0645">Protease</keyword>
<dbReference type="STRING" id="1214573.A0A0G2FJY3"/>
<dbReference type="AlphaFoldDB" id="A0A0G2FJY3"/>
<dbReference type="GO" id="GO:0006508">
    <property type="term" value="P:proteolysis"/>
    <property type="evidence" value="ECO:0007669"/>
    <property type="project" value="UniProtKB-KW"/>
</dbReference>
<evidence type="ECO:0000313" key="7">
    <source>
        <dbReference type="Proteomes" id="UP000034680"/>
    </source>
</evidence>
<sequence length="501" mass="53795">MLYIDMPVQTGYSYTEIQNGTFNTVTKEFSPLATANQTVESNQTTFLATMSSQDQSRTLNTTAQVAKQMWQIAQVWFQDVADGRGAQIPREVNYKPGDQSLVIFRFFGPATVAHFQQQNELIASGSSANENDVALQVGTLGITNGCIDSESQLSFWPTFAMNNTYGIKTISEEAYSMAMGNLSTAYDLLHQCRAAVSELDPERTGAVDEVNEACLGAFQLGFGFIQGVYTESSNRSAFDITLPTPASFPPPYSMAYFNQRWVQEALGVPVNFTLSADAVVNNFMASTGDSVIVTKSALESVLDSGVGVAMVYGDLDYRCNWMGAENVSLSASYSGAPSFQSAGYAPITTNSSYQGGLVRQFKNFSFSRVFQAGHSAGAYQPETVLRIFERAIFGKDVATGEADAGGASGYTSQGPAGILNVTSEIRDPVVGPICFWYDALETCDGAQQEALVKNVAVIEDYVVVSPAGTFSSTYGNPTGTAAAPQATVSKSAAARRFKVMF</sequence>
<dbReference type="InterPro" id="IPR029058">
    <property type="entry name" value="AB_hydrolase_fold"/>
</dbReference>
<reference evidence="6 7" key="2">
    <citation type="submission" date="2015-05" db="EMBL/GenBank/DDBJ databases">
        <authorList>
            <person name="Morales-Cruz A."/>
            <person name="Amrine K.C."/>
            <person name="Cantu D."/>
        </authorList>
    </citation>
    <scope>NUCLEOTIDE SEQUENCE [LARGE SCALE GENOMIC DNA]</scope>
    <source>
        <strain evidence="6">DA912</strain>
    </source>
</reference>
<evidence type="ECO:0000256" key="4">
    <source>
        <dbReference type="ARBA" id="ARBA00022801"/>
    </source>
</evidence>
<protein>
    <submittedName>
        <fullName evidence="6">Putative carboxypeptidase 1</fullName>
    </submittedName>
</protein>
<comment type="caution">
    <text evidence="6">The sequence shown here is derived from an EMBL/GenBank/DDBJ whole genome shotgun (WGS) entry which is preliminary data.</text>
</comment>
<keyword evidence="4" id="KW-0378">Hydrolase</keyword>
<evidence type="ECO:0000256" key="2">
    <source>
        <dbReference type="ARBA" id="ARBA00022645"/>
    </source>
</evidence>
<organism evidence="6 7">
    <name type="scientific">Diaporthe ampelina</name>
    <dbReference type="NCBI Taxonomy" id="1214573"/>
    <lineage>
        <taxon>Eukaryota</taxon>
        <taxon>Fungi</taxon>
        <taxon>Dikarya</taxon>
        <taxon>Ascomycota</taxon>
        <taxon>Pezizomycotina</taxon>
        <taxon>Sordariomycetes</taxon>
        <taxon>Sordariomycetidae</taxon>
        <taxon>Diaporthales</taxon>
        <taxon>Diaporthaceae</taxon>
        <taxon>Diaporthe</taxon>
    </lineage>
</organism>
<proteinExistence type="inferred from homology"/>
<evidence type="ECO:0000256" key="1">
    <source>
        <dbReference type="ARBA" id="ARBA00009431"/>
    </source>
</evidence>
<dbReference type="GO" id="GO:0004185">
    <property type="term" value="F:serine-type carboxypeptidase activity"/>
    <property type="evidence" value="ECO:0007669"/>
    <property type="project" value="InterPro"/>
</dbReference>
<accession>A0A0G2FJY3</accession>
<keyword evidence="7" id="KW-1185">Reference proteome</keyword>
<keyword evidence="5" id="KW-0325">Glycoprotein</keyword>
<evidence type="ECO:0000256" key="3">
    <source>
        <dbReference type="ARBA" id="ARBA00022670"/>
    </source>
</evidence>